<evidence type="ECO:0000313" key="4">
    <source>
        <dbReference type="Proteomes" id="UP000199323"/>
    </source>
</evidence>
<feature type="domain" description="Acetyl xylan esterase" evidence="2">
    <location>
        <begin position="38"/>
        <end position="300"/>
    </location>
</feature>
<organism evidence="3 4">
    <name type="scientific">Actinacidiphila alni</name>
    <dbReference type="NCBI Taxonomy" id="380248"/>
    <lineage>
        <taxon>Bacteria</taxon>
        <taxon>Bacillati</taxon>
        <taxon>Actinomycetota</taxon>
        <taxon>Actinomycetes</taxon>
        <taxon>Kitasatosporales</taxon>
        <taxon>Streptomycetaceae</taxon>
        <taxon>Actinacidiphila</taxon>
    </lineage>
</organism>
<evidence type="ECO:0000259" key="2">
    <source>
        <dbReference type="Pfam" id="PF05448"/>
    </source>
</evidence>
<name>A0A1I2LEZ7_9ACTN</name>
<dbReference type="Proteomes" id="UP000199323">
    <property type="component" value="Unassembled WGS sequence"/>
</dbReference>
<dbReference type="RefSeq" id="WP_245796592.1">
    <property type="nucleotide sequence ID" value="NZ_FONG01000028.1"/>
</dbReference>
<proteinExistence type="predicted"/>
<reference evidence="3 4" key="1">
    <citation type="submission" date="2016-10" db="EMBL/GenBank/DDBJ databases">
        <authorList>
            <person name="de Groot N.N."/>
        </authorList>
    </citation>
    <scope>NUCLEOTIDE SEQUENCE [LARGE SCALE GENOMIC DNA]</scope>
    <source>
        <strain evidence="3 4">CGMCC 4.3510</strain>
    </source>
</reference>
<dbReference type="AlphaFoldDB" id="A0A1I2LEZ7"/>
<dbReference type="GO" id="GO:0005976">
    <property type="term" value="P:polysaccharide metabolic process"/>
    <property type="evidence" value="ECO:0007669"/>
    <property type="project" value="TreeGrafter"/>
</dbReference>
<dbReference type="STRING" id="380248.SAMN05216251_12875"/>
<dbReference type="PANTHER" id="PTHR40111:SF1">
    <property type="entry name" value="CEPHALOSPORIN-C DEACETYLASE"/>
    <property type="match status" value="1"/>
</dbReference>
<evidence type="ECO:0000256" key="1">
    <source>
        <dbReference type="PIRSR" id="PIRSR639069-2"/>
    </source>
</evidence>
<dbReference type="InterPro" id="IPR039069">
    <property type="entry name" value="CE7"/>
</dbReference>
<dbReference type="GO" id="GO:0052689">
    <property type="term" value="F:carboxylic ester hydrolase activity"/>
    <property type="evidence" value="ECO:0007669"/>
    <property type="project" value="TreeGrafter"/>
</dbReference>
<keyword evidence="4" id="KW-1185">Reference proteome</keyword>
<dbReference type="InterPro" id="IPR008391">
    <property type="entry name" value="AXE1_dom"/>
</dbReference>
<dbReference type="Pfam" id="PF05448">
    <property type="entry name" value="AXE1"/>
    <property type="match status" value="1"/>
</dbReference>
<dbReference type="PANTHER" id="PTHR40111">
    <property type="entry name" value="CEPHALOSPORIN-C DEACETYLASE"/>
    <property type="match status" value="1"/>
</dbReference>
<dbReference type="SUPFAM" id="SSF53474">
    <property type="entry name" value="alpha/beta-Hydrolases"/>
    <property type="match status" value="1"/>
</dbReference>
<accession>A0A1I2LEZ7</accession>
<feature type="binding site" evidence="1">
    <location>
        <position position="109"/>
    </location>
    <ligand>
        <name>substrate</name>
    </ligand>
</feature>
<protein>
    <submittedName>
        <fullName evidence="3">Cephalosporin-C deacetylase</fullName>
    </submittedName>
</protein>
<evidence type="ECO:0000313" key="3">
    <source>
        <dbReference type="EMBL" id="SFF77855.1"/>
    </source>
</evidence>
<dbReference type="InterPro" id="IPR029058">
    <property type="entry name" value="AB_hydrolase_fold"/>
</dbReference>
<sequence length="332" mass="34870">MTRLRDGAVTAVTAQCGGTRIAADAPYDGRVTEELLRGPEDFDAFWRAARDEAARVDPAPRRVEVLRRNAREVVTRVAFRTTGGLTLGGWLREPADGAVDRLLVRLHGYGGSGGPPEALGLPRTAELSPVLRGLPELGLVEGIPKVAAEHVLHGIGHRDTYVHRGCVQDVWLAVTAACLLQPSGAGRVGLTGSSFGGGIGALALPLESRAEAACLDVPSFGNHPERLRTPCAGSGEAVRLAARTDPLVRGTIAYFDAATAAARVTRPVLIAAARHDPVVPPVGQFAVFRALGGPKALLALTAGHLEHPGRAAEERLMRGAFAQWLRDPPPAG</sequence>
<dbReference type="Gene3D" id="3.40.50.1820">
    <property type="entry name" value="alpha/beta hydrolase"/>
    <property type="match status" value="1"/>
</dbReference>
<dbReference type="EMBL" id="FONG01000028">
    <property type="protein sequence ID" value="SFF77855.1"/>
    <property type="molecule type" value="Genomic_DNA"/>
</dbReference>
<gene>
    <name evidence="3" type="ORF">SAMN05216251_12875</name>
</gene>